<comment type="similarity">
    <text evidence="2">Belongs to the bacterial diacylglycerol kinase family.</text>
</comment>
<dbReference type="Proteomes" id="UP001652394">
    <property type="component" value="Unassembled WGS sequence"/>
</dbReference>
<evidence type="ECO:0000256" key="7">
    <source>
        <dbReference type="ARBA" id="ARBA00022741"/>
    </source>
</evidence>
<evidence type="ECO:0000256" key="15">
    <source>
        <dbReference type="SAM" id="Phobius"/>
    </source>
</evidence>
<dbReference type="InterPro" id="IPR000829">
    <property type="entry name" value="DAGK"/>
</dbReference>
<evidence type="ECO:0000256" key="2">
    <source>
        <dbReference type="ARBA" id="ARBA00005967"/>
    </source>
</evidence>
<evidence type="ECO:0000313" key="16">
    <source>
        <dbReference type="EMBL" id="MCU6748248.1"/>
    </source>
</evidence>
<dbReference type="GO" id="GO:0016301">
    <property type="term" value="F:kinase activity"/>
    <property type="evidence" value="ECO:0007669"/>
    <property type="project" value="UniProtKB-KW"/>
</dbReference>
<keyword evidence="11" id="KW-0443">Lipid metabolism</keyword>
<keyword evidence="7" id="KW-0547">Nucleotide-binding</keyword>
<comment type="caution">
    <text evidence="16">The sequence shown here is derived from an EMBL/GenBank/DDBJ whole genome shotgun (WGS) entry which is preliminary data.</text>
</comment>
<keyword evidence="13" id="KW-0594">Phospholipid biosynthesis</keyword>
<dbReference type="RefSeq" id="WP_059066182.1">
    <property type="nucleotide sequence ID" value="NZ_JAOQJX010000018.1"/>
</dbReference>
<dbReference type="InterPro" id="IPR033717">
    <property type="entry name" value="UDPK"/>
</dbReference>
<comment type="subcellular location">
    <subcellularLocation>
        <location evidence="1">Cell membrane</location>
        <topology evidence="1">Multi-pass membrane protein</topology>
    </subcellularLocation>
</comment>
<evidence type="ECO:0000256" key="4">
    <source>
        <dbReference type="ARBA" id="ARBA00022516"/>
    </source>
</evidence>
<dbReference type="CDD" id="cd14265">
    <property type="entry name" value="UDPK_IM_like"/>
    <property type="match status" value="1"/>
</dbReference>
<keyword evidence="12 15" id="KW-0472">Membrane</keyword>
<keyword evidence="5" id="KW-0808">Transferase</keyword>
<evidence type="ECO:0000256" key="3">
    <source>
        <dbReference type="ARBA" id="ARBA00022475"/>
    </source>
</evidence>
<evidence type="ECO:0000256" key="10">
    <source>
        <dbReference type="ARBA" id="ARBA00022989"/>
    </source>
</evidence>
<evidence type="ECO:0000256" key="5">
    <source>
        <dbReference type="ARBA" id="ARBA00022679"/>
    </source>
</evidence>
<evidence type="ECO:0000256" key="13">
    <source>
        <dbReference type="ARBA" id="ARBA00023209"/>
    </source>
</evidence>
<protein>
    <submittedName>
        <fullName evidence="16">Diacylglycerol kinase family protein</fullName>
    </submittedName>
</protein>
<gene>
    <name evidence="16" type="ORF">OCV51_11380</name>
</gene>
<evidence type="ECO:0000256" key="12">
    <source>
        <dbReference type="ARBA" id="ARBA00023136"/>
    </source>
</evidence>
<accession>A0ABT2TD83</accession>
<organism evidence="16 17">
    <name type="scientific">Faecalicatena acetigenes</name>
    <dbReference type="NCBI Taxonomy" id="2981790"/>
    <lineage>
        <taxon>Bacteria</taxon>
        <taxon>Bacillati</taxon>
        <taxon>Bacillota</taxon>
        <taxon>Clostridia</taxon>
        <taxon>Lachnospirales</taxon>
        <taxon>Lachnospiraceae</taxon>
        <taxon>Faecalicatena</taxon>
    </lineage>
</organism>
<evidence type="ECO:0000256" key="1">
    <source>
        <dbReference type="ARBA" id="ARBA00004651"/>
    </source>
</evidence>
<feature type="transmembrane region" description="Helical" evidence="15">
    <location>
        <begin position="34"/>
        <end position="67"/>
    </location>
</feature>
<keyword evidence="6 15" id="KW-0812">Transmembrane</keyword>
<evidence type="ECO:0000256" key="6">
    <source>
        <dbReference type="ARBA" id="ARBA00022692"/>
    </source>
</evidence>
<dbReference type="PANTHER" id="PTHR34299">
    <property type="entry name" value="DIACYLGLYCEROL KINASE"/>
    <property type="match status" value="1"/>
</dbReference>
<dbReference type="EMBL" id="JAOQJX010000018">
    <property type="protein sequence ID" value="MCU6748248.1"/>
    <property type="molecule type" value="Genomic_DNA"/>
</dbReference>
<keyword evidence="4" id="KW-0444">Lipid biosynthesis</keyword>
<dbReference type="InterPro" id="IPR036945">
    <property type="entry name" value="DAGK_sf"/>
</dbReference>
<dbReference type="Pfam" id="PF01219">
    <property type="entry name" value="DAGK_prokar"/>
    <property type="match status" value="1"/>
</dbReference>
<sequence length="125" mass="13593">MRKRKKPPLYQSFGYAFEGLFFCIAKERNMKIHCVAAILVTLAGTLFQISVTEWCICLLLFGLILALELVNTAVEAVVDLVTEERKPLAKIAKDAAAGGVLIAAIMAALIGGIIFIPKLAVFLKI</sequence>
<evidence type="ECO:0000313" key="17">
    <source>
        <dbReference type="Proteomes" id="UP001652394"/>
    </source>
</evidence>
<keyword evidence="9" id="KW-0067">ATP-binding</keyword>
<dbReference type="Gene3D" id="1.10.287.3610">
    <property type="match status" value="1"/>
</dbReference>
<evidence type="ECO:0000256" key="9">
    <source>
        <dbReference type="ARBA" id="ARBA00022840"/>
    </source>
</evidence>
<feature type="transmembrane region" description="Helical" evidence="15">
    <location>
        <begin position="95"/>
        <end position="116"/>
    </location>
</feature>
<dbReference type="PROSITE" id="PS01069">
    <property type="entry name" value="DAGK_PROKAR"/>
    <property type="match status" value="1"/>
</dbReference>
<keyword evidence="10 15" id="KW-1133">Transmembrane helix</keyword>
<evidence type="ECO:0000256" key="8">
    <source>
        <dbReference type="ARBA" id="ARBA00022777"/>
    </source>
</evidence>
<evidence type="ECO:0000256" key="14">
    <source>
        <dbReference type="ARBA" id="ARBA00023264"/>
    </source>
</evidence>
<keyword evidence="8 16" id="KW-0418">Kinase</keyword>
<name>A0ABT2TD83_9FIRM</name>
<dbReference type="PANTHER" id="PTHR34299:SF1">
    <property type="entry name" value="DIACYLGLYCEROL KINASE"/>
    <property type="match status" value="1"/>
</dbReference>
<reference evidence="16 17" key="1">
    <citation type="journal article" date="2021" name="ISME Commun">
        <title>Automated analysis of genomic sequences facilitates high-throughput and comprehensive description of bacteria.</title>
        <authorList>
            <person name="Hitch T.C.A."/>
        </authorList>
    </citation>
    <scope>NUCLEOTIDE SEQUENCE [LARGE SCALE GENOMIC DNA]</scope>
    <source>
        <strain evidence="16 17">H2_18</strain>
    </source>
</reference>
<keyword evidence="3" id="KW-1003">Cell membrane</keyword>
<proteinExistence type="inferred from homology"/>
<evidence type="ECO:0000256" key="11">
    <source>
        <dbReference type="ARBA" id="ARBA00023098"/>
    </source>
</evidence>
<keyword evidence="17" id="KW-1185">Reference proteome</keyword>
<keyword evidence="14" id="KW-1208">Phospholipid metabolism</keyword>